<reference evidence="13 14" key="1">
    <citation type="journal article" date="2018" name="Sci. Data">
        <title>The draft genome sequence of cork oak.</title>
        <authorList>
            <person name="Ramos A.M."/>
            <person name="Usie A."/>
            <person name="Barbosa P."/>
            <person name="Barros P.M."/>
            <person name="Capote T."/>
            <person name="Chaves I."/>
            <person name="Simoes F."/>
            <person name="Abreu I."/>
            <person name="Carrasquinho I."/>
            <person name="Faro C."/>
            <person name="Guimaraes J.B."/>
            <person name="Mendonca D."/>
            <person name="Nobrega F."/>
            <person name="Rodrigues L."/>
            <person name="Saibo N.J.M."/>
            <person name="Varela M.C."/>
            <person name="Egas C."/>
            <person name="Matos J."/>
            <person name="Miguel C.M."/>
            <person name="Oliveira M.M."/>
            <person name="Ricardo C.P."/>
            <person name="Goncalves S."/>
        </authorList>
    </citation>
    <scope>NUCLEOTIDE SEQUENCE [LARGE SCALE GENOMIC DNA]</scope>
    <source>
        <strain evidence="14">cv. HL8</strain>
    </source>
</reference>
<keyword evidence="3" id="KW-0813">Transport</keyword>
<evidence type="ECO:0000256" key="10">
    <source>
        <dbReference type="SAM" id="MobiDB-lite"/>
    </source>
</evidence>
<dbReference type="EMBL" id="PKMF04000078">
    <property type="protein sequence ID" value="KAK7852222.1"/>
    <property type="molecule type" value="Genomic_DNA"/>
</dbReference>
<proteinExistence type="inferred from homology"/>
<feature type="transmembrane region" description="Helical" evidence="11">
    <location>
        <begin position="477"/>
        <end position="496"/>
    </location>
</feature>
<feature type="compositionally biased region" description="Polar residues" evidence="10">
    <location>
        <begin position="417"/>
        <end position="428"/>
    </location>
</feature>
<dbReference type="InterPro" id="IPR011992">
    <property type="entry name" value="EF-hand-dom_pair"/>
</dbReference>
<feature type="region of interest" description="Disordered" evidence="10">
    <location>
        <begin position="392"/>
        <end position="428"/>
    </location>
</feature>
<evidence type="ECO:0000256" key="1">
    <source>
        <dbReference type="ARBA" id="ARBA00004141"/>
    </source>
</evidence>
<keyword evidence="8 11" id="KW-0472">Membrane</keyword>
<feature type="transmembrane region" description="Helical" evidence="11">
    <location>
        <begin position="98"/>
        <end position="119"/>
    </location>
</feature>
<evidence type="ECO:0000256" key="9">
    <source>
        <dbReference type="ARBA" id="ARBA00023303"/>
    </source>
</evidence>
<evidence type="ECO:0000313" key="13">
    <source>
        <dbReference type="EMBL" id="KAK7852222.1"/>
    </source>
</evidence>
<keyword evidence="9 13" id="KW-0407">Ion channel</keyword>
<dbReference type="GO" id="GO:0030322">
    <property type="term" value="P:stabilization of membrane potential"/>
    <property type="evidence" value="ECO:0007669"/>
    <property type="project" value="TreeGrafter"/>
</dbReference>
<feature type="transmembrane region" description="Helical" evidence="11">
    <location>
        <begin position="274"/>
        <end position="294"/>
    </location>
</feature>
<evidence type="ECO:0000313" key="14">
    <source>
        <dbReference type="Proteomes" id="UP000237347"/>
    </source>
</evidence>
<keyword evidence="4 11" id="KW-0812">Transmembrane</keyword>
<dbReference type="PANTHER" id="PTHR11003">
    <property type="entry name" value="POTASSIUM CHANNEL, SUBFAMILY K"/>
    <property type="match status" value="1"/>
</dbReference>
<evidence type="ECO:0000256" key="3">
    <source>
        <dbReference type="ARBA" id="ARBA00022448"/>
    </source>
</evidence>
<feature type="transmembrane region" description="Helical" evidence="11">
    <location>
        <begin position="131"/>
        <end position="150"/>
    </location>
</feature>
<dbReference type="InterPro" id="IPR013099">
    <property type="entry name" value="K_chnl_dom"/>
</dbReference>
<dbReference type="PRINTS" id="PR01333">
    <property type="entry name" value="2POREKCHANEL"/>
</dbReference>
<feature type="domain" description="Potassium channel" evidence="12">
    <location>
        <begin position="572"/>
        <end position="644"/>
    </location>
</feature>
<feature type="domain" description="Potassium channel" evidence="12">
    <location>
        <begin position="449"/>
        <end position="529"/>
    </location>
</feature>
<dbReference type="PANTHER" id="PTHR11003:SF291">
    <property type="entry name" value="IP11374P"/>
    <property type="match status" value="1"/>
</dbReference>
<dbReference type="SUPFAM" id="SSF81324">
    <property type="entry name" value="Voltage-gated potassium channels"/>
    <property type="match status" value="4"/>
</dbReference>
<dbReference type="Proteomes" id="UP000237347">
    <property type="component" value="Unassembled WGS sequence"/>
</dbReference>
<evidence type="ECO:0000259" key="12">
    <source>
        <dbReference type="Pfam" id="PF07885"/>
    </source>
</evidence>
<dbReference type="SUPFAM" id="SSF47473">
    <property type="entry name" value="EF-hand"/>
    <property type="match status" value="2"/>
</dbReference>
<dbReference type="GO" id="GO:0009705">
    <property type="term" value="C:plant-type vacuole membrane"/>
    <property type="evidence" value="ECO:0007669"/>
    <property type="project" value="TreeGrafter"/>
</dbReference>
<dbReference type="AlphaFoldDB" id="A0AAW0LMV7"/>
<dbReference type="Gene3D" id="1.10.287.70">
    <property type="match status" value="4"/>
</dbReference>
<keyword evidence="14" id="KW-1185">Reference proteome</keyword>
<keyword evidence="7" id="KW-0406">Ion transport</keyword>
<dbReference type="GO" id="GO:0022841">
    <property type="term" value="F:potassium ion leak channel activity"/>
    <property type="evidence" value="ECO:0007669"/>
    <property type="project" value="TreeGrafter"/>
</dbReference>
<accession>A0AAW0LMV7</accession>
<evidence type="ECO:0000256" key="7">
    <source>
        <dbReference type="ARBA" id="ARBA00023065"/>
    </source>
</evidence>
<feature type="transmembrane region" description="Helical" evidence="11">
    <location>
        <begin position="220"/>
        <end position="240"/>
    </location>
</feature>
<dbReference type="InterPro" id="IPR018247">
    <property type="entry name" value="EF_Hand_1_Ca_BS"/>
</dbReference>
<name>A0AAW0LMV7_QUESU</name>
<keyword evidence="6 11" id="KW-1133">Transmembrane helix</keyword>
<feature type="compositionally biased region" description="Polar residues" evidence="10">
    <location>
        <begin position="396"/>
        <end position="408"/>
    </location>
</feature>
<feature type="transmembrane region" description="Helical" evidence="11">
    <location>
        <begin position="156"/>
        <end position="176"/>
    </location>
</feature>
<comment type="subcellular location">
    <subcellularLocation>
        <location evidence="1">Membrane</location>
        <topology evidence="1">Multi-pass membrane protein</topology>
    </subcellularLocation>
</comment>
<feature type="transmembrane region" description="Helical" evidence="11">
    <location>
        <begin position="444"/>
        <end position="465"/>
    </location>
</feature>
<evidence type="ECO:0000256" key="5">
    <source>
        <dbReference type="ARBA" id="ARBA00022837"/>
    </source>
</evidence>
<evidence type="ECO:0000256" key="11">
    <source>
        <dbReference type="SAM" id="Phobius"/>
    </source>
</evidence>
<dbReference type="GO" id="GO:0015271">
    <property type="term" value="F:outward rectifier potassium channel activity"/>
    <property type="evidence" value="ECO:0007669"/>
    <property type="project" value="TreeGrafter"/>
</dbReference>
<evidence type="ECO:0000256" key="4">
    <source>
        <dbReference type="ARBA" id="ARBA00022692"/>
    </source>
</evidence>
<evidence type="ECO:0000256" key="6">
    <source>
        <dbReference type="ARBA" id="ARBA00022989"/>
    </source>
</evidence>
<feature type="transmembrane region" description="Helical" evidence="11">
    <location>
        <begin position="502"/>
        <end position="522"/>
    </location>
</feature>
<sequence>YYYINNLANKATFLNYDTTAQVLFSRNIFMASNDAKGKGPFQEGLVNRTPQASMTDAPKRSYRLCRSDPLADSVFRGTSNVEPSPSSTSDFWESHHTLMLVAIVFVIYLVLGTVCFYLLEPQMMGHKTNGLVDALYFCIVTMATVGYGDIVPNTVLSKIFVCFFAFTGMALVVLGLSKAADSFVKKQEDMLVNAFHTDQNARTADTNKYEKHYKRVKCKCLLVFIFILMLMIAGTTVLATVEKLDLIDAFYCVCVTITTLGYGDKSFKTKGGRIFAVFWILASTISLAQFLTYITELFAQKAQSELVKRVLSRKLTHVDLEEADLDKNKSVDIVEFILLKLKEMGKISEDDIAPIREKFGNYDVDKSNNLTTSDILSLNIFMASDDAKGKGPLQASLVNPTPQTSMTDAPTHRSDPVTDSVSRGISNTDPSPSTFHFWKSHRTLMLVAIVFAIYLVLGTVCFYLLEPQMMGHKTNALVDALYFCIVTMATVGYGDIVPNTVLSKIFVCFFAFAGMALVALGLSKAADSFMKKQGDMLVNALHTDQNARAPGIKKYEKLYKGVEFKCLLVFIFILLLMITGTTVLATVEKLDLIDACYCVCVTITTLGYGDKSFKTKGGRIFAVFWILASTISLAQFLAYITELFAQKAQRKLVKQVLSRKLTHVDLEEADLDKNKSIDLAEFIILKLKEMEKISEDDIAPIKEEFRNYDLDKSNTITTSDLLQSTQS</sequence>
<feature type="transmembrane region" description="Helical" evidence="11">
    <location>
        <begin position="246"/>
        <end position="262"/>
    </location>
</feature>
<protein>
    <submittedName>
        <fullName evidence="13">Two-pore potassium channel 1</fullName>
    </submittedName>
</protein>
<dbReference type="Pfam" id="PF07885">
    <property type="entry name" value="Ion_trans_2"/>
    <property type="match status" value="4"/>
</dbReference>
<evidence type="ECO:0000256" key="8">
    <source>
        <dbReference type="ARBA" id="ARBA00023136"/>
    </source>
</evidence>
<gene>
    <name evidence="13" type="primary">TPK1_2</name>
    <name evidence="13" type="ORF">CFP56_039853</name>
</gene>
<keyword evidence="5" id="KW-0106">Calcium</keyword>
<dbReference type="InterPro" id="IPR003280">
    <property type="entry name" value="2pore_dom_K_chnl"/>
</dbReference>
<comment type="similarity">
    <text evidence="2">Belongs to the two pore domain potassium channel (TC 1.A.1.7) family.</text>
</comment>
<comment type="caution">
    <text evidence="13">The sequence shown here is derived from an EMBL/GenBank/DDBJ whole genome shotgun (WGS) entry which is preliminary data.</text>
</comment>
<feature type="transmembrane region" description="Helical" evidence="11">
    <location>
        <begin position="566"/>
        <end position="586"/>
    </location>
</feature>
<dbReference type="Gene3D" id="1.10.238.10">
    <property type="entry name" value="EF-hand"/>
    <property type="match status" value="1"/>
</dbReference>
<dbReference type="GO" id="GO:0005886">
    <property type="term" value="C:plasma membrane"/>
    <property type="evidence" value="ECO:0007669"/>
    <property type="project" value="TreeGrafter"/>
</dbReference>
<feature type="non-terminal residue" evidence="13">
    <location>
        <position position="1"/>
    </location>
</feature>
<organism evidence="13 14">
    <name type="scientific">Quercus suber</name>
    <name type="common">Cork oak</name>
    <dbReference type="NCBI Taxonomy" id="58331"/>
    <lineage>
        <taxon>Eukaryota</taxon>
        <taxon>Viridiplantae</taxon>
        <taxon>Streptophyta</taxon>
        <taxon>Embryophyta</taxon>
        <taxon>Tracheophyta</taxon>
        <taxon>Spermatophyta</taxon>
        <taxon>Magnoliopsida</taxon>
        <taxon>eudicotyledons</taxon>
        <taxon>Gunneridae</taxon>
        <taxon>Pentapetalae</taxon>
        <taxon>rosids</taxon>
        <taxon>fabids</taxon>
        <taxon>Fagales</taxon>
        <taxon>Fagaceae</taxon>
        <taxon>Quercus</taxon>
    </lineage>
</organism>
<evidence type="ECO:0000256" key="2">
    <source>
        <dbReference type="ARBA" id="ARBA00010159"/>
    </source>
</evidence>
<dbReference type="PROSITE" id="PS00018">
    <property type="entry name" value="EF_HAND_1"/>
    <property type="match status" value="4"/>
</dbReference>
<feature type="transmembrane region" description="Helical" evidence="11">
    <location>
        <begin position="620"/>
        <end position="640"/>
    </location>
</feature>
<feature type="domain" description="Potassium channel" evidence="12">
    <location>
        <begin position="226"/>
        <end position="298"/>
    </location>
</feature>
<feature type="domain" description="Potassium channel" evidence="12">
    <location>
        <begin position="103"/>
        <end position="183"/>
    </location>
</feature>